<keyword evidence="4 6" id="KW-0378">Hydrolase</keyword>
<dbReference type="InterPro" id="IPR004722">
    <property type="entry name" value="DHOase"/>
</dbReference>
<evidence type="ECO:0000256" key="6">
    <source>
        <dbReference type="HAMAP-Rule" id="MF_00220"/>
    </source>
</evidence>
<evidence type="ECO:0000256" key="3">
    <source>
        <dbReference type="ARBA" id="ARBA00022723"/>
    </source>
</evidence>
<dbReference type="Gene3D" id="2.30.40.10">
    <property type="entry name" value="Urease, subunit C, domain 1"/>
    <property type="match status" value="1"/>
</dbReference>
<dbReference type="InterPro" id="IPR011059">
    <property type="entry name" value="Metal-dep_hydrolase_composite"/>
</dbReference>
<dbReference type="PROSITE" id="PS00483">
    <property type="entry name" value="DIHYDROOROTASE_2"/>
    <property type="match status" value="1"/>
</dbReference>
<feature type="binding site" evidence="6">
    <location>
        <position position="303"/>
    </location>
    <ligand>
        <name>Zn(2+)</name>
        <dbReference type="ChEBI" id="CHEBI:29105"/>
        <label>1</label>
    </ligand>
</feature>
<comment type="pathway">
    <text evidence="6">Pyrimidine metabolism; UMP biosynthesis via de novo pathway; (S)-dihydroorotate from bicarbonate: step 3/3.</text>
</comment>
<evidence type="ECO:0000256" key="2">
    <source>
        <dbReference type="ARBA" id="ARBA00010286"/>
    </source>
</evidence>
<organism evidence="8 9">
    <name type="scientific">Alistipes putredinis</name>
    <dbReference type="NCBI Taxonomy" id="28117"/>
    <lineage>
        <taxon>Bacteria</taxon>
        <taxon>Pseudomonadati</taxon>
        <taxon>Bacteroidota</taxon>
        <taxon>Bacteroidia</taxon>
        <taxon>Bacteroidales</taxon>
        <taxon>Rikenellaceae</taxon>
        <taxon>Alistipes</taxon>
    </lineage>
</organism>
<dbReference type="InterPro" id="IPR002195">
    <property type="entry name" value="Dihydroorotase_CS"/>
</dbReference>
<dbReference type="Gene3D" id="3.20.20.140">
    <property type="entry name" value="Metal-dependent hydrolases"/>
    <property type="match status" value="1"/>
</dbReference>
<feature type="binding site" evidence="6">
    <location>
        <position position="93"/>
    </location>
    <ligand>
        <name>substrate</name>
    </ligand>
</feature>
<evidence type="ECO:0000256" key="4">
    <source>
        <dbReference type="ARBA" id="ARBA00022801"/>
    </source>
</evidence>
<comment type="caution">
    <text evidence="8">The sequence shown here is derived from an EMBL/GenBank/DDBJ whole genome shotgun (WGS) entry which is preliminary data.</text>
</comment>
<sequence>MKTILKGAKFYRDGRFETGDLAIEDGKIVAIGGRVALEADDRAVDLTGCHVLPGLVDVHVHLREPGFSEKETIATGTAAAAHGGYTTVCPMPNLNPAPDSPEHLEAELALIRRDAVVRVLPYGSITRGQKGRGELVDFGALAGEVVGFSDDGRGVQGEELMAEAMRRAAAVGKPIVAHCEVDELLKGGYIHDGVYCREHGHKGICSESEWRQVERDIKLAAETGCQYHVCHVSTKESVELIRRAKAAGLKVSGETAPHYLLLCDEDLQEDGRFKMNPPLRGREDREALRQAVADGTIEVIATDHAPHTAEQKSRGLAGSAMGIVGLECAFPLLYTYLVKPGLLTLEQLVERMSMAPRRIFGLGGGLQAGEPADLTVFDLDAEYEIDPETFLSKGRATPFAGWRVAGRTLWTLVGGRTAYATERFR</sequence>
<feature type="binding site" evidence="6">
    <location>
        <position position="61"/>
    </location>
    <ligand>
        <name>Zn(2+)</name>
        <dbReference type="ChEBI" id="CHEBI:29105"/>
        <label>1</label>
    </ligand>
</feature>
<name>A0A1Q6FCK8_9BACT</name>
<comment type="function">
    <text evidence="1 6">Catalyzes the reversible cyclization of carbamoyl aspartate to dihydroorotate.</text>
</comment>
<comment type="cofactor">
    <cofactor evidence="6">
        <name>Zn(2+)</name>
        <dbReference type="ChEBI" id="CHEBI:29105"/>
    </cofactor>
    <text evidence="6">Binds 2 Zn(2+) ions per subunit.</text>
</comment>
<dbReference type="GeneID" id="73803952"/>
<dbReference type="PANTHER" id="PTHR43668:SF2">
    <property type="entry name" value="ALLANTOINASE"/>
    <property type="match status" value="1"/>
</dbReference>
<gene>
    <name evidence="6" type="primary">pyrC</name>
    <name evidence="8" type="ORF">BHV66_00645</name>
</gene>
<dbReference type="HAMAP" id="MF_00220_B">
    <property type="entry name" value="PyrC_classI_B"/>
    <property type="match status" value="1"/>
</dbReference>
<dbReference type="InterPro" id="IPR024403">
    <property type="entry name" value="DHOase_cat"/>
</dbReference>
<evidence type="ECO:0000256" key="5">
    <source>
        <dbReference type="ARBA" id="ARBA00022975"/>
    </source>
</evidence>
<accession>A0A1Q6FCK8</accession>
<feature type="binding site" evidence="6">
    <location>
        <begin position="61"/>
        <end position="63"/>
    </location>
    <ligand>
        <name>substrate</name>
    </ligand>
</feature>
<dbReference type="InterPro" id="IPR032466">
    <property type="entry name" value="Metal_Hydrolase"/>
</dbReference>
<dbReference type="GO" id="GO:0005737">
    <property type="term" value="C:cytoplasm"/>
    <property type="evidence" value="ECO:0007669"/>
    <property type="project" value="TreeGrafter"/>
</dbReference>
<dbReference type="PANTHER" id="PTHR43668">
    <property type="entry name" value="ALLANTOINASE"/>
    <property type="match status" value="1"/>
</dbReference>
<keyword evidence="5 6" id="KW-0665">Pyrimidine biosynthesis</keyword>
<dbReference type="GO" id="GO:0006145">
    <property type="term" value="P:purine nucleobase catabolic process"/>
    <property type="evidence" value="ECO:0007669"/>
    <property type="project" value="TreeGrafter"/>
</dbReference>
<feature type="binding site" evidence="6">
    <location>
        <position position="59"/>
    </location>
    <ligand>
        <name>Zn(2+)</name>
        <dbReference type="ChEBI" id="CHEBI:29105"/>
        <label>1</label>
    </ligand>
</feature>
<dbReference type="RefSeq" id="WP_004329834.1">
    <property type="nucleotide sequence ID" value="NZ_BAAFKT010000002.1"/>
</dbReference>
<feature type="binding site" evidence="6">
    <location>
        <position position="231"/>
    </location>
    <ligand>
        <name>Zn(2+)</name>
        <dbReference type="ChEBI" id="CHEBI:29105"/>
        <label>2</label>
    </ligand>
</feature>
<dbReference type="AlphaFoldDB" id="A0A1Q6FCK8"/>
<keyword evidence="3 6" id="KW-0479">Metal-binding</keyword>
<evidence type="ECO:0000259" key="7">
    <source>
        <dbReference type="Pfam" id="PF12890"/>
    </source>
</evidence>
<dbReference type="EMBL" id="MNQH01000001">
    <property type="protein sequence ID" value="OKY96613.1"/>
    <property type="molecule type" value="Genomic_DNA"/>
</dbReference>
<feature type="binding site" evidence="6">
    <location>
        <position position="307"/>
    </location>
    <ligand>
        <name>substrate</name>
    </ligand>
</feature>
<protein>
    <recommendedName>
        <fullName evidence="6">Dihydroorotase</fullName>
        <shortName evidence="6">DHOase</shortName>
        <ecNumber evidence="6">3.5.2.3</ecNumber>
    </recommendedName>
</protein>
<dbReference type="InterPro" id="IPR050138">
    <property type="entry name" value="DHOase/Allantoinase_Hydrolase"/>
</dbReference>
<dbReference type="UniPathway" id="UPA00070">
    <property type="reaction ID" value="UER00117"/>
</dbReference>
<feature type="binding site" evidence="6">
    <location>
        <position position="276"/>
    </location>
    <ligand>
        <name>substrate</name>
    </ligand>
</feature>
<feature type="domain" description="Dihydroorotase catalytic" evidence="7">
    <location>
        <begin position="51"/>
        <end position="237"/>
    </location>
</feature>
<feature type="binding site" evidence="6">
    <location>
        <position position="151"/>
    </location>
    <ligand>
        <name>Zn(2+)</name>
        <dbReference type="ChEBI" id="CHEBI:29105"/>
        <label>1</label>
    </ligand>
</feature>
<dbReference type="Proteomes" id="UP000187417">
    <property type="component" value="Unassembled WGS sequence"/>
</dbReference>
<dbReference type="STRING" id="28117.BHV66_00645"/>
<comment type="caution">
    <text evidence="6">Lacks conserved residue(s) required for the propagation of feature annotation.</text>
</comment>
<evidence type="ECO:0000313" key="8">
    <source>
        <dbReference type="EMBL" id="OKY96613.1"/>
    </source>
</evidence>
<dbReference type="SUPFAM" id="SSF51338">
    <property type="entry name" value="Composite domain of metallo-dependent hydrolases"/>
    <property type="match status" value="1"/>
</dbReference>
<dbReference type="Pfam" id="PF12890">
    <property type="entry name" value="DHOase"/>
    <property type="match status" value="1"/>
</dbReference>
<evidence type="ECO:0000313" key="9">
    <source>
        <dbReference type="Proteomes" id="UP000187417"/>
    </source>
</evidence>
<dbReference type="EC" id="3.5.2.3" evidence="6"/>
<comment type="similarity">
    <text evidence="2 6">Belongs to the metallo-dependent hydrolases superfamily. DHOase family. Class I DHOase subfamily.</text>
</comment>
<dbReference type="CDD" id="cd01317">
    <property type="entry name" value="DHOase_IIa"/>
    <property type="match status" value="1"/>
</dbReference>
<proteinExistence type="inferred from homology"/>
<comment type="catalytic activity">
    <reaction evidence="6">
        <text>(S)-dihydroorotate + H2O = N-carbamoyl-L-aspartate + H(+)</text>
        <dbReference type="Rhea" id="RHEA:24296"/>
        <dbReference type="ChEBI" id="CHEBI:15377"/>
        <dbReference type="ChEBI" id="CHEBI:15378"/>
        <dbReference type="ChEBI" id="CHEBI:30864"/>
        <dbReference type="ChEBI" id="CHEBI:32814"/>
        <dbReference type="EC" id="3.5.2.3"/>
    </reaction>
</comment>
<dbReference type="GO" id="GO:0004038">
    <property type="term" value="F:allantoinase activity"/>
    <property type="evidence" value="ECO:0007669"/>
    <property type="project" value="TreeGrafter"/>
</dbReference>
<keyword evidence="6" id="KW-0862">Zinc</keyword>
<feature type="binding site" evidence="6">
    <location>
        <position position="151"/>
    </location>
    <ligand>
        <name>Zn(2+)</name>
        <dbReference type="ChEBI" id="CHEBI:29105"/>
        <label>2</label>
    </ligand>
</feature>
<reference evidence="8 9" key="1">
    <citation type="journal article" date="2016" name="Nat. Biotechnol.">
        <title>Measurement of bacterial replication rates in microbial communities.</title>
        <authorList>
            <person name="Brown C.T."/>
            <person name="Olm M.R."/>
            <person name="Thomas B.C."/>
            <person name="Banfield J.F."/>
        </authorList>
    </citation>
    <scope>NUCLEOTIDE SEQUENCE [LARGE SCALE GENOMIC DNA]</scope>
    <source>
        <strain evidence="8">CAG:67_53_122</strain>
    </source>
</reference>
<dbReference type="GO" id="GO:0008270">
    <property type="term" value="F:zinc ion binding"/>
    <property type="evidence" value="ECO:0007669"/>
    <property type="project" value="UniProtKB-UniRule"/>
</dbReference>
<feature type="active site" evidence="6">
    <location>
        <position position="303"/>
    </location>
</feature>
<dbReference type="PROSITE" id="PS00482">
    <property type="entry name" value="DIHYDROOROTASE_1"/>
    <property type="match status" value="1"/>
</dbReference>
<dbReference type="SUPFAM" id="SSF51556">
    <property type="entry name" value="Metallo-dependent hydrolases"/>
    <property type="match status" value="1"/>
</dbReference>
<dbReference type="GO" id="GO:0004151">
    <property type="term" value="F:dihydroorotase activity"/>
    <property type="evidence" value="ECO:0007669"/>
    <property type="project" value="UniProtKB-UniRule"/>
</dbReference>
<dbReference type="GO" id="GO:0044205">
    <property type="term" value="P:'de novo' UMP biosynthetic process"/>
    <property type="evidence" value="ECO:0007669"/>
    <property type="project" value="UniProtKB-UniRule"/>
</dbReference>
<evidence type="ECO:0000256" key="1">
    <source>
        <dbReference type="ARBA" id="ARBA00002368"/>
    </source>
</evidence>
<feature type="binding site" evidence="6">
    <location>
        <position position="178"/>
    </location>
    <ligand>
        <name>Zn(2+)</name>
        <dbReference type="ChEBI" id="CHEBI:29105"/>
        <label>2</label>
    </ligand>
</feature>
<dbReference type="NCBIfam" id="TIGR00857">
    <property type="entry name" value="pyrC_multi"/>
    <property type="match status" value="1"/>
</dbReference>